<proteinExistence type="predicted"/>
<organism evidence="2 3">
    <name type="scientific">Thelonectria olida</name>
    <dbReference type="NCBI Taxonomy" id="1576542"/>
    <lineage>
        <taxon>Eukaryota</taxon>
        <taxon>Fungi</taxon>
        <taxon>Dikarya</taxon>
        <taxon>Ascomycota</taxon>
        <taxon>Pezizomycotina</taxon>
        <taxon>Sordariomycetes</taxon>
        <taxon>Hypocreomycetidae</taxon>
        <taxon>Hypocreales</taxon>
        <taxon>Nectriaceae</taxon>
        <taxon>Thelonectria</taxon>
    </lineage>
</organism>
<gene>
    <name evidence="2" type="ORF">B0T10DRAFT_603404</name>
</gene>
<keyword evidence="3" id="KW-1185">Reference proteome</keyword>
<evidence type="ECO:0000313" key="2">
    <source>
        <dbReference type="EMBL" id="KAH6895792.1"/>
    </source>
</evidence>
<dbReference type="AlphaFoldDB" id="A0A9P9AR17"/>
<sequence>MIRQTWFVHAQAPLARHQLSRRLLSSSAKPTTWLPRPNPNAKGGPKKWEIPRSLPQAVKGAEPLETDEPRPRATFNRLAQWRSSRLQRTGFLLPSEDDGRRGLARQYAKKNMTQGHMLVVEGLSTNLHASDFSRLAARDLSDWQSAINEVHQERDPWTLDPLGTYRISFSSQAASTVYRSKLDRLFKVAQHKLRSTNGLWVNTLPDNLRSAHLVPEDEVELFTIAPGTLTGALTVQTSRVKGAWPWQRLLGRVIRRSGFAVEPAVVLVHLHNWQMSSSELEAFIHADGAARDEPWDISKPYPLTSTLTDLNPKSTRGSTRVAHDDKAFRLKLKSRHVLICKSPDVAWRFIRSWNQRTIGRDHERKTAKAIVTASYIEV</sequence>
<dbReference type="EMBL" id="JAGPYM010000004">
    <property type="protein sequence ID" value="KAH6895792.1"/>
    <property type="molecule type" value="Genomic_DNA"/>
</dbReference>
<evidence type="ECO:0000256" key="1">
    <source>
        <dbReference type="SAM" id="MobiDB-lite"/>
    </source>
</evidence>
<evidence type="ECO:0000313" key="3">
    <source>
        <dbReference type="Proteomes" id="UP000777438"/>
    </source>
</evidence>
<dbReference type="OrthoDB" id="5332316at2759"/>
<protein>
    <submittedName>
        <fullName evidence="2">Uncharacterized protein</fullName>
    </submittedName>
</protein>
<name>A0A9P9AR17_9HYPO</name>
<feature type="region of interest" description="Disordered" evidence="1">
    <location>
        <begin position="28"/>
        <end position="51"/>
    </location>
</feature>
<accession>A0A9P9AR17</accession>
<dbReference type="Proteomes" id="UP000777438">
    <property type="component" value="Unassembled WGS sequence"/>
</dbReference>
<reference evidence="2 3" key="1">
    <citation type="journal article" date="2021" name="Nat. Commun.">
        <title>Genetic determinants of endophytism in the Arabidopsis root mycobiome.</title>
        <authorList>
            <person name="Mesny F."/>
            <person name="Miyauchi S."/>
            <person name="Thiergart T."/>
            <person name="Pickel B."/>
            <person name="Atanasova L."/>
            <person name="Karlsson M."/>
            <person name="Huettel B."/>
            <person name="Barry K.W."/>
            <person name="Haridas S."/>
            <person name="Chen C."/>
            <person name="Bauer D."/>
            <person name="Andreopoulos W."/>
            <person name="Pangilinan J."/>
            <person name="LaButti K."/>
            <person name="Riley R."/>
            <person name="Lipzen A."/>
            <person name="Clum A."/>
            <person name="Drula E."/>
            <person name="Henrissat B."/>
            <person name="Kohler A."/>
            <person name="Grigoriev I.V."/>
            <person name="Martin F.M."/>
            <person name="Hacquard S."/>
        </authorList>
    </citation>
    <scope>NUCLEOTIDE SEQUENCE [LARGE SCALE GENOMIC DNA]</scope>
    <source>
        <strain evidence="2 3">MPI-CAGE-CH-0241</strain>
    </source>
</reference>
<comment type="caution">
    <text evidence="2">The sequence shown here is derived from an EMBL/GenBank/DDBJ whole genome shotgun (WGS) entry which is preliminary data.</text>
</comment>